<evidence type="ECO:0000256" key="5">
    <source>
        <dbReference type="ARBA" id="ARBA00023163"/>
    </source>
</evidence>
<dbReference type="AlphaFoldDB" id="A0A918BK97"/>
<dbReference type="Gene3D" id="3.40.640.10">
    <property type="entry name" value="Type I PLP-dependent aspartate aminotransferase-like (Major domain)"/>
    <property type="match status" value="1"/>
</dbReference>
<evidence type="ECO:0000313" key="8">
    <source>
        <dbReference type="EMBL" id="GGQ74180.1"/>
    </source>
</evidence>
<dbReference type="GO" id="GO:0003677">
    <property type="term" value="F:DNA binding"/>
    <property type="evidence" value="ECO:0007669"/>
    <property type="project" value="UniProtKB-KW"/>
</dbReference>
<evidence type="ECO:0000256" key="4">
    <source>
        <dbReference type="ARBA" id="ARBA00023125"/>
    </source>
</evidence>
<keyword evidence="2" id="KW-0663">Pyridoxal phosphate</keyword>
<dbReference type="GO" id="GO:0003700">
    <property type="term" value="F:DNA-binding transcription factor activity"/>
    <property type="evidence" value="ECO:0007669"/>
    <property type="project" value="InterPro"/>
</dbReference>
<evidence type="ECO:0000256" key="3">
    <source>
        <dbReference type="ARBA" id="ARBA00023015"/>
    </source>
</evidence>
<keyword evidence="9" id="KW-1185">Reference proteome</keyword>
<dbReference type="SUPFAM" id="SSF46785">
    <property type="entry name" value="Winged helix' DNA-binding domain"/>
    <property type="match status" value="1"/>
</dbReference>
<dbReference type="PROSITE" id="PS50949">
    <property type="entry name" value="HTH_GNTR"/>
    <property type="match status" value="1"/>
</dbReference>
<dbReference type="Pfam" id="PF00392">
    <property type="entry name" value="GntR"/>
    <property type="match status" value="1"/>
</dbReference>
<dbReference type="InterPro" id="IPR004839">
    <property type="entry name" value="Aminotransferase_I/II_large"/>
</dbReference>
<keyword evidence="5" id="KW-0804">Transcription</keyword>
<dbReference type="Proteomes" id="UP000620156">
    <property type="component" value="Unassembled WGS sequence"/>
</dbReference>
<dbReference type="PANTHER" id="PTHR46577:SF1">
    <property type="entry name" value="HTH-TYPE TRANSCRIPTIONAL REGULATORY PROTEIN GABR"/>
    <property type="match status" value="1"/>
</dbReference>
<gene>
    <name evidence="8" type="ORF">GCM10010145_49770</name>
</gene>
<dbReference type="PANTHER" id="PTHR46577">
    <property type="entry name" value="HTH-TYPE TRANSCRIPTIONAL REGULATORY PROTEIN GABR"/>
    <property type="match status" value="1"/>
</dbReference>
<evidence type="ECO:0000259" key="7">
    <source>
        <dbReference type="PROSITE" id="PS50949"/>
    </source>
</evidence>
<accession>A0A918BK97</accession>
<feature type="region of interest" description="Disordered" evidence="6">
    <location>
        <begin position="1"/>
        <end position="30"/>
    </location>
</feature>
<dbReference type="InterPro" id="IPR036388">
    <property type="entry name" value="WH-like_DNA-bd_sf"/>
</dbReference>
<dbReference type="SUPFAM" id="SSF53383">
    <property type="entry name" value="PLP-dependent transferases"/>
    <property type="match status" value="1"/>
</dbReference>
<dbReference type="Gene3D" id="1.10.10.10">
    <property type="entry name" value="Winged helix-like DNA-binding domain superfamily/Winged helix DNA-binding domain"/>
    <property type="match status" value="1"/>
</dbReference>
<dbReference type="GO" id="GO:0030170">
    <property type="term" value="F:pyridoxal phosphate binding"/>
    <property type="evidence" value="ECO:0007669"/>
    <property type="project" value="InterPro"/>
</dbReference>
<dbReference type="PRINTS" id="PR00035">
    <property type="entry name" value="HTHGNTR"/>
</dbReference>
<dbReference type="CDD" id="cd00609">
    <property type="entry name" value="AAT_like"/>
    <property type="match status" value="1"/>
</dbReference>
<organism evidence="8 9">
    <name type="scientific">Streptomyces ruber</name>
    <dbReference type="NCBI Taxonomy" id="83378"/>
    <lineage>
        <taxon>Bacteria</taxon>
        <taxon>Bacillati</taxon>
        <taxon>Actinomycetota</taxon>
        <taxon>Actinomycetes</taxon>
        <taxon>Kitasatosporales</taxon>
        <taxon>Streptomycetaceae</taxon>
        <taxon>Streptomyces</taxon>
    </lineage>
</organism>
<dbReference type="SMART" id="SM00345">
    <property type="entry name" value="HTH_GNTR"/>
    <property type="match status" value="1"/>
</dbReference>
<evidence type="ECO:0000256" key="1">
    <source>
        <dbReference type="ARBA" id="ARBA00005384"/>
    </source>
</evidence>
<keyword evidence="4" id="KW-0238">DNA-binding</keyword>
<evidence type="ECO:0000256" key="6">
    <source>
        <dbReference type="SAM" id="MobiDB-lite"/>
    </source>
</evidence>
<dbReference type="InterPro" id="IPR015424">
    <property type="entry name" value="PyrdxlP-dep_Trfase"/>
</dbReference>
<dbReference type="InterPro" id="IPR051446">
    <property type="entry name" value="HTH_trans_reg/aminotransferase"/>
</dbReference>
<evidence type="ECO:0000313" key="9">
    <source>
        <dbReference type="Proteomes" id="UP000620156"/>
    </source>
</evidence>
<dbReference type="Pfam" id="PF00155">
    <property type="entry name" value="Aminotran_1_2"/>
    <property type="match status" value="1"/>
</dbReference>
<dbReference type="InterPro" id="IPR036390">
    <property type="entry name" value="WH_DNA-bd_sf"/>
</dbReference>
<proteinExistence type="inferred from homology"/>
<reference evidence="8" key="2">
    <citation type="submission" date="2020-09" db="EMBL/GenBank/DDBJ databases">
        <authorList>
            <person name="Sun Q."/>
            <person name="Ohkuma M."/>
        </authorList>
    </citation>
    <scope>NUCLEOTIDE SEQUENCE</scope>
    <source>
        <strain evidence="8">JCM 3131</strain>
    </source>
</reference>
<dbReference type="InterPro" id="IPR000524">
    <property type="entry name" value="Tscrpt_reg_HTH_GntR"/>
</dbReference>
<comment type="similarity">
    <text evidence="1">In the C-terminal section; belongs to the class-I pyridoxal-phosphate-dependent aminotransferase family.</text>
</comment>
<protein>
    <submittedName>
        <fullName evidence="8">GntR family transcriptional regulator</fullName>
    </submittedName>
</protein>
<feature type="compositionally biased region" description="Basic and acidic residues" evidence="6">
    <location>
        <begin position="1"/>
        <end position="10"/>
    </location>
</feature>
<comment type="caution">
    <text evidence="8">The sequence shown here is derived from an EMBL/GenBank/DDBJ whole genome shotgun (WGS) entry which is preliminary data.</text>
</comment>
<evidence type="ECO:0000256" key="2">
    <source>
        <dbReference type="ARBA" id="ARBA00022898"/>
    </source>
</evidence>
<dbReference type="InterPro" id="IPR015421">
    <property type="entry name" value="PyrdxlP-dep_Trfase_major"/>
</dbReference>
<reference evidence="8" key="1">
    <citation type="journal article" date="2014" name="Int. J. Syst. Evol. Microbiol.">
        <title>Complete genome sequence of Corynebacterium casei LMG S-19264T (=DSM 44701T), isolated from a smear-ripened cheese.</title>
        <authorList>
            <consortium name="US DOE Joint Genome Institute (JGI-PGF)"/>
            <person name="Walter F."/>
            <person name="Albersmeier A."/>
            <person name="Kalinowski J."/>
            <person name="Ruckert C."/>
        </authorList>
    </citation>
    <scope>NUCLEOTIDE SEQUENCE</scope>
    <source>
        <strain evidence="8">JCM 3131</strain>
    </source>
</reference>
<dbReference type="EMBL" id="BMQK01000013">
    <property type="protein sequence ID" value="GGQ74180.1"/>
    <property type="molecule type" value="Genomic_DNA"/>
</dbReference>
<keyword evidence="3" id="KW-0805">Transcription regulation</keyword>
<feature type="domain" description="HTH gntR-type" evidence="7">
    <location>
        <begin position="27"/>
        <end position="95"/>
    </location>
</feature>
<sequence>MVRGPGHTEDFWSGVGRELQGGPHADAGRRAGLERTLRDAVRAGRLAPGTRLPATRRLAAELGMSRGTAKAAYDQLVAEGYLTARQGSGTEVAPLPADAVPPPVDDARARAPRFDLRPGSPDVGTFPAASWLRAMRRAIATAPSLAYDYGDPRGRIELRTALSAYLGRARGVLAPPERIVVTSGYVQGLALLTRVLGGGTVAMEDPGTPFHREVVRRNGGSVVPLPVDGRGARVDGLDSPAAVVVTPAHQYPTGVTLHPERRRALTDWARTHDGLLVEDDYDGEFRYDRQPLGALQGMAPNHVAYLGTASKTLGPALRLGWMVLPPHLVDAVADAKLHSDHHTESVGQLALADMITSQAYDRHVRACRLRYRRRRDQLLDLLGPEREVRGIAAGLHALVDVPDEDAVLAGAEAEGLAVGRLGDHWHTPGADRPQGLVIGYGTPRERAYPEALKVLGKVLEEAAGGR</sequence>
<dbReference type="CDD" id="cd07377">
    <property type="entry name" value="WHTH_GntR"/>
    <property type="match status" value="1"/>
</dbReference>
<name>A0A918BK97_9ACTN</name>